<evidence type="ECO:0000256" key="5">
    <source>
        <dbReference type="ARBA" id="ARBA00023136"/>
    </source>
</evidence>
<dbReference type="EMBL" id="FZOJ01000016">
    <property type="protein sequence ID" value="SNS67198.1"/>
    <property type="molecule type" value="Genomic_DNA"/>
</dbReference>
<feature type="transmembrane region" description="Helical" evidence="6">
    <location>
        <begin position="145"/>
        <end position="168"/>
    </location>
</feature>
<protein>
    <submittedName>
        <fullName evidence="7">Uncharacterized membrane protein YfcC, ion transporter superfamily</fullName>
    </submittedName>
</protein>
<evidence type="ECO:0000256" key="3">
    <source>
        <dbReference type="ARBA" id="ARBA00022692"/>
    </source>
</evidence>
<evidence type="ECO:0000256" key="6">
    <source>
        <dbReference type="SAM" id="Phobius"/>
    </source>
</evidence>
<dbReference type="GO" id="GO:0005886">
    <property type="term" value="C:plasma membrane"/>
    <property type="evidence" value="ECO:0007669"/>
    <property type="project" value="UniProtKB-SubCell"/>
</dbReference>
<dbReference type="Pfam" id="PF03606">
    <property type="entry name" value="DcuC"/>
    <property type="match status" value="1"/>
</dbReference>
<feature type="transmembrane region" description="Helical" evidence="6">
    <location>
        <begin position="286"/>
        <end position="305"/>
    </location>
</feature>
<keyword evidence="4 6" id="KW-1133">Transmembrane helix</keyword>
<reference evidence="7 8" key="1">
    <citation type="submission" date="2017-06" db="EMBL/GenBank/DDBJ databases">
        <authorList>
            <person name="Kim H.J."/>
            <person name="Triplett B.A."/>
        </authorList>
    </citation>
    <scope>NUCLEOTIDE SEQUENCE [LARGE SCALE GENOMIC DNA]</scope>
    <source>
        <strain evidence="7 8">SCA</strain>
    </source>
</reference>
<dbReference type="Proteomes" id="UP000198304">
    <property type="component" value="Unassembled WGS sequence"/>
</dbReference>
<accession>A0A239GEN0</accession>
<evidence type="ECO:0000256" key="2">
    <source>
        <dbReference type="ARBA" id="ARBA00022475"/>
    </source>
</evidence>
<gene>
    <name evidence="7" type="ORF">SAMN05446037_101659</name>
</gene>
<evidence type="ECO:0000313" key="8">
    <source>
        <dbReference type="Proteomes" id="UP000198304"/>
    </source>
</evidence>
<feature type="transmembrane region" description="Helical" evidence="6">
    <location>
        <begin position="82"/>
        <end position="108"/>
    </location>
</feature>
<name>A0A239GEN0_9FIRM</name>
<evidence type="ECO:0000256" key="4">
    <source>
        <dbReference type="ARBA" id="ARBA00022989"/>
    </source>
</evidence>
<keyword evidence="8" id="KW-1185">Reference proteome</keyword>
<dbReference type="AlphaFoldDB" id="A0A239GEN0"/>
<dbReference type="PANTHER" id="PTHR43652:SF2">
    <property type="entry name" value="BASIC AMINO ACID ANTIPORTER YFCC-RELATED"/>
    <property type="match status" value="1"/>
</dbReference>
<comment type="subcellular location">
    <subcellularLocation>
        <location evidence="1">Cell membrane</location>
        <topology evidence="1">Multi-pass membrane protein</topology>
    </subcellularLocation>
</comment>
<dbReference type="RefSeq" id="WP_176431408.1">
    <property type="nucleotide sequence ID" value="NZ_FZOJ01000016.1"/>
</dbReference>
<organism evidence="7 8">
    <name type="scientific">Anaerovirgula multivorans</name>
    <dbReference type="NCBI Taxonomy" id="312168"/>
    <lineage>
        <taxon>Bacteria</taxon>
        <taxon>Bacillati</taxon>
        <taxon>Bacillota</taxon>
        <taxon>Clostridia</taxon>
        <taxon>Peptostreptococcales</taxon>
        <taxon>Natronincolaceae</taxon>
        <taxon>Anaerovirgula</taxon>
    </lineage>
</organism>
<proteinExistence type="predicted"/>
<dbReference type="InterPro" id="IPR018385">
    <property type="entry name" value="C4_dicarb_anaerob_car-like"/>
</dbReference>
<feature type="transmembrane region" description="Helical" evidence="6">
    <location>
        <begin position="260"/>
        <end position="280"/>
    </location>
</feature>
<evidence type="ECO:0000313" key="7">
    <source>
        <dbReference type="EMBL" id="SNS67198.1"/>
    </source>
</evidence>
<feature type="transmembrane region" description="Helical" evidence="6">
    <location>
        <begin position="445"/>
        <end position="465"/>
    </location>
</feature>
<feature type="transmembrane region" description="Helical" evidence="6">
    <location>
        <begin position="175"/>
        <end position="194"/>
    </location>
</feature>
<feature type="transmembrane region" description="Helical" evidence="6">
    <location>
        <begin position="200"/>
        <end position="219"/>
    </location>
</feature>
<keyword evidence="5 6" id="KW-0472">Membrane</keyword>
<sequence>MEKAKDIKKIKIPHTYALLFIVIILVTLLTYIVPAGEFDRAQDTETGRIFVVADSFHEVERMPVSPFGLFKAIPKGMEQSGYIIFFVLMIGGAFGIIQGTGAIDAGIVEVVNRMKGKEKMVIPVTMFIFSLAGAILGSAEEMLPFYPIVISLALALGFDTLTGTAMVLLGAGAGFAGAFLNPFTIGIAQGIAGLPLFSGMWYRLIAYVSILGVTIIYVYRYASKIQKNPELSITYEEDRNKHEDFNLDEIPQFTNKHKMVMALLGIGLAILAYGVVRLGFYITELTAMFLIIGVLAGVFGGLSINQVAEEFVNGAKELVYGALVIGLATSIMVVMSEGKIMDTIIYSLANLVKGLPPVLSGIGMFIVQSFINFIIPSGSGQAAASMPIMAPMADIVGITRQTAVLAFQFGDGFSNVINPTSGYFMAALAIGGVKWEKWARWMLPLLLVWSIIGVTLVAISVIIGYGPF</sequence>
<keyword evidence="2" id="KW-1003">Cell membrane</keyword>
<evidence type="ECO:0000256" key="1">
    <source>
        <dbReference type="ARBA" id="ARBA00004651"/>
    </source>
</evidence>
<feature type="transmembrane region" description="Helical" evidence="6">
    <location>
        <begin position="317"/>
        <end position="335"/>
    </location>
</feature>
<keyword evidence="3 6" id="KW-0812">Transmembrane</keyword>
<dbReference type="InterPro" id="IPR051679">
    <property type="entry name" value="DASS-Related_Transporters"/>
</dbReference>
<feature type="transmembrane region" description="Helical" evidence="6">
    <location>
        <begin position="120"/>
        <end position="139"/>
    </location>
</feature>
<feature type="transmembrane region" description="Helical" evidence="6">
    <location>
        <begin position="355"/>
        <end position="375"/>
    </location>
</feature>
<dbReference type="PANTHER" id="PTHR43652">
    <property type="entry name" value="BASIC AMINO ACID ANTIPORTER YFCC-RELATED"/>
    <property type="match status" value="1"/>
</dbReference>
<feature type="transmembrane region" description="Helical" evidence="6">
    <location>
        <begin position="12"/>
        <end position="33"/>
    </location>
</feature>